<dbReference type="Proteomes" id="UP000234333">
    <property type="component" value="Unassembled WGS sequence"/>
</dbReference>
<accession>A0A2H1IXR9</accession>
<protein>
    <submittedName>
        <fullName evidence="1">Uncharacterized protein</fullName>
    </submittedName>
</protein>
<dbReference type="GeneID" id="99775310"/>
<gene>
    <name evidence="1" type="ORF">BC102111_01704</name>
</gene>
<evidence type="ECO:0000313" key="2">
    <source>
        <dbReference type="Proteomes" id="UP000234333"/>
    </source>
</evidence>
<evidence type="ECO:0000313" key="1">
    <source>
        <dbReference type="EMBL" id="SMX80017.1"/>
    </source>
</evidence>
<name>A0A2H1IXR9_9MICO</name>
<dbReference type="AlphaFoldDB" id="A0A2H1IXR9"/>
<reference evidence="1 2" key="1">
    <citation type="submission" date="2017-03" db="EMBL/GenBank/DDBJ databases">
        <authorList>
            <person name="Afonso C.L."/>
            <person name="Miller P.J."/>
            <person name="Scott M.A."/>
            <person name="Spackman E."/>
            <person name="Goraichik I."/>
            <person name="Dimitrov K.M."/>
            <person name="Suarez D.L."/>
            <person name="Swayne D.E."/>
        </authorList>
    </citation>
    <scope>NUCLEOTIDE SEQUENCE [LARGE SCALE GENOMIC DNA]</scope>
    <source>
        <strain evidence="1 2">CIP 102111</strain>
    </source>
</reference>
<sequence length="71" mass="7628">MMHFHAKTATVNCINGELHVEFTTTKGKQVTGVLADDAGEQFLNDVEDAVLEQQHHRDKGAAGPWDPGAAA</sequence>
<proteinExistence type="predicted"/>
<dbReference type="RefSeq" id="WP_101624081.1">
    <property type="nucleotide sequence ID" value="NZ_FXZC01000003.1"/>
</dbReference>
<dbReference type="EMBL" id="FXZC01000003">
    <property type="protein sequence ID" value="SMX80017.1"/>
    <property type="molecule type" value="Genomic_DNA"/>
</dbReference>
<organism evidence="1 2">
    <name type="scientific">Brevibacterium casei CIP 102111</name>
    <dbReference type="NCBI Taxonomy" id="1255625"/>
    <lineage>
        <taxon>Bacteria</taxon>
        <taxon>Bacillati</taxon>
        <taxon>Actinomycetota</taxon>
        <taxon>Actinomycetes</taxon>
        <taxon>Micrococcales</taxon>
        <taxon>Brevibacteriaceae</taxon>
        <taxon>Brevibacterium</taxon>
    </lineage>
</organism>